<organism evidence="2 3">
    <name type="scientific">Pyrodictium delaneyi</name>
    <dbReference type="NCBI Taxonomy" id="1273541"/>
    <lineage>
        <taxon>Archaea</taxon>
        <taxon>Thermoproteota</taxon>
        <taxon>Thermoprotei</taxon>
        <taxon>Desulfurococcales</taxon>
        <taxon>Pyrodictiaceae</taxon>
        <taxon>Pyrodictium</taxon>
    </lineage>
</organism>
<proteinExistence type="predicted"/>
<dbReference type="Pfam" id="PF01022">
    <property type="entry name" value="HTH_5"/>
    <property type="match status" value="1"/>
</dbReference>
<accession>A0A832ZTL0</accession>
<dbReference type="SMART" id="SM00418">
    <property type="entry name" value="HTH_ARSR"/>
    <property type="match status" value="1"/>
</dbReference>
<reference evidence="2" key="1">
    <citation type="journal article" date="2020" name="ISME J.">
        <title>Gammaproteobacteria mediating utilization of methyl-, sulfur- and petroleum organic compounds in deep ocean hydrothermal plumes.</title>
        <authorList>
            <person name="Zhou Z."/>
            <person name="Liu Y."/>
            <person name="Pan J."/>
            <person name="Cron B.R."/>
            <person name="Toner B.M."/>
            <person name="Anantharaman K."/>
            <person name="Breier J.A."/>
            <person name="Dick G.J."/>
            <person name="Li M."/>
        </authorList>
    </citation>
    <scope>NUCLEOTIDE SEQUENCE</scope>
    <source>
        <strain evidence="2">SZUA-1523</strain>
    </source>
</reference>
<dbReference type="Proteomes" id="UP000600071">
    <property type="component" value="Unassembled WGS sequence"/>
</dbReference>
<dbReference type="GO" id="GO:0003700">
    <property type="term" value="F:DNA-binding transcription factor activity"/>
    <property type="evidence" value="ECO:0007669"/>
    <property type="project" value="InterPro"/>
</dbReference>
<dbReference type="InterPro" id="IPR011991">
    <property type="entry name" value="ArsR-like_HTH"/>
</dbReference>
<dbReference type="AlphaFoldDB" id="A0A832ZTL0"/>
<evidence type="ECO:0000259" key="1">
    <source>
        <dbReference type="PROSITE" id="PS50987"/>
    </source>
</evidence>
<name>A0A832ZTL0_9CREN</name>
<dbReference type="SUPFAM" id="SSF46785">
    <property type="entry name" value="Winged helix' DNA-binding domain"/>
    <property type="match status" value="1"/>
</dbReference>
<sequence length="120" mass="13465">MASAEQSEVKRPTEVTREGIIEKDGVLIVSGEEYIYRVCSALASPTRIKILIDLLKREADIGEIAEMINQSKANASTQVRRLEEIGLVRSEYKPGVRGVRKVVKTTVREIRIILKPRSES</sequence>
<gene>
    <name evidence="2" type="ORF">EYH50_00390</name>
</gene>
<evidence type="ECO:0000313" key="2">
    <source>
        <dbReference type="EMBL" id="HIQ23494.1"/>
    </source>
</evidence>
<dbReference type="InterPro" id="IPR036390">
    <property type="entry name" value="WH_DNA-bd_sf"/>
</dbReference>
<dbReference type="EMBL" id="DQVR01000011">
    <property type="protein sequence ID" value="HIQ23494.1"/>
    <property type="molecule type" value="Genomic_DNA"/>
</dbReference>
<evidence type="ECO:0000313" key="3">
    <source>
        <dbReference type="Proteomes" id="UP000600071"/>
    </source>
</evidence>
<dbReference type="InterPro" id="IPR036388">
    <property type="entry name" value="WH-like_DNA-bd_sf"/>
</dbReference>
<dbReference type="Gene3D" id="1.10.10.10">
    <property type="entry name" value="Winged helix-like DNA-binding domain superfamily/Winged helix DNA-binding domain"/>
    <property type="match status" value="1"/>
</dbReference>
<protein>
    <submittedName>
        <fullName evidence="2">ArsR family transcriptional regulator</fullName>
    </submittedName>
</protein>
<feature type="domain" description="HTH arsR-type" evidence="1">
    <location>
        <begin position="27"/>
        <end position="120"/>
    </location>
</feature>
<dbReference type="PROSITE" id="PS50987">
    <property type="entry name" value="HTH_ARSR_2"/>
    <property type="match status" value="1"/>
</dbReference>
<comment type="caution">
    <text evidence="2">The sequence shown here is derived from an EMBL/GenBank/DDBJ whole genome shotgun (WGS) entry which is preliminary data.</text>
</comment>
<dbReference type="CDD" id="cd00090">
    <property type="entry name" value="HTH_ARSR"/>
    <property type="match status" value="1"/>
</dbReference>
<dbReference type="InterPro" id="IPR001845">
    <property type="entry name" value="HTH_ArsR_DNA-bd_dom"/>
</dbReference>